<keyword evidence="1" id="KW-0732">Signal</keyword>
<feature type="signal peptide" evidence="1">
    <location>
        <begin position="1"/>
        <end position="23"/>
    </location>
</feature>
<dbReference type="EMBL" id="QXFY01000499">
    <property type="protein sequence ID" value="KAE9342598.1"/>
    <property type="molecule type" value="Genomic_DNA"/>
</dbReference>
<gene>
    <name evidence="2" type="ORF">PF008_g10075</name>
</gene>
<proteinExistence type="predicted"/>
<name>A0A6G0RUU9_9STRA</name>
<sequence length="57" mass="6039">MHWAARHPVVCALLVLHPACCCGIVDLPQCACFACLTLPSFGPSSPPTHEVPRAGQE</sequence>
<evidence type="ECO:0000256" key="1">
    <source>
        <dbReference type="SAM" id="SignalP"/>
    </source>
</evidence>
<dbReference type="Proteomes" id="UP000486351">
    <property type="component" value="Unassembled WGS sequence"/>
</dbReference>
<accession>A0A6G0RUU9</accession>
<protein>
    <recommendedName>
        <fullName evidence="4">Secreted protein</fullName>
    </recommendedName>
</protein>
<feature type="chain" id="PRO_5026117218" description="Secreted protein" evidence="1">
    <location>
        <begin position="24"/>
        <end position="57"/>
    </location>
</feature>
<comment type="caution">
    <text evidence="2">The sequence shown here is derived from an EMBL/GenBank/DDBJ whole genome shotgun (WGS) entry which is preliminary data.</text>
</comment>
<evidence type="ECO:0000313" key="2">
    <source>
        <dbReference type="EMBL" id="KAE9342598.1"/>
    </source>
</evidence>
<reference evidence="2 3" key="1">
    <citation type="submission" date="2018-09" db="EMBL/GenBank/DDBJ databases">
        <title>Genomic investigation of the strawberry pathogen Phytophthora fragariae indicates pathogenicity is determined by transcriptional variation in three key races.</title>
        <authorList>
            <person name="Adams T.M."/>
            <person name="Armitage A.D."/>
            <person name="Sobczyk M.K."/>
            <person name="Bates H.J."/>
            <person name="Dunwell J.M."/>
            <person name="Nellist C.F."/>
            <person name="Harrison R.J."/>
        </authorList>
    </citation>
    <scope>NUCLEOTIDE SEQUENCE [LARGE SCALE GENOMIC DNA]</scope>
    <source>
        <strain evidence="2 3">NOV-77</strain>
    </source>
</reference>
<evidence type="ECO:0008006" key="4">
    <source>
        <dbReference type="Google" id="ProtNLM"/>
    </source>
</evidence>
<evidence type="ECO:0000313" key="3">
    <source>
        <dbReference type="Proteomes" id="UP000486351"/>
    </source>
</evidence>
<organism evidence="2 3">
    <name type="scientific">Phytophthora fragariae</name>
    <dbReference type="NCBI Taxonomy" id="53985"/>
    <lineage>
        <taxon>Eukaryota</taxon>
        <taxon>Sar</taxon>
        <taxon>Stramenopiles</taxon>
        <taxon>Oomycota</taxon>
        <taxon>Peronosporomycetes</taxon>
        <taxon>Peronosporales</taxon>
        <taxon>Peronosporaceae</taxon>
        <taxon>Phytophthora</taxon>
    </lineage>
</organism>
<dbReference type="AlphaFoldDB" id="A0A6G0RUU9"/>